<dbReference type="OrthoDB" id="7774278at2"/>
<protein>
    <submittedName>
        <fullName evidence="6">Response regulator receiver protein</fullName>
    </submittedName>
</protein>
<evidence type="ECO:0000313" key="6">
    <source>
        <dbReference type="EMBL" id="OAP35231.1"/>
    </source>
</evidence>
<keyword evidence="7" id="KW-1185">Reference proteome</keyword>
<organism evidence="6 7">
    <name type="scientific">Sinorhizobium glycinis</name>
    <dbReference type="NCBI Taxonomy" id="1472378"/>
    <lineage>
        <taxon>Bacteria</taxon>
        <taxon>Pseudomonadati</taxon>
        <taxon>Pseudomonadota</taxon>
        <taxon>Alphaproteobacteria</taxon>
        <taxon>Hyphomicrobiales</taxon>
        <taxon>Rhizobiaceae</taxon>
        <taxon>Sinorhizobium/Ensifer group</taxon>
        <taxon>Sinorhizobium</taxon>
    </lineage>
</organism>
<sequence length="118" mass="12815">MRKTVLIVEDEFLIAMDLKLLLERSGWYVLGPAATVEEALELLDDELPAVALLDVTLRDGSVTRLAEALCERNVPFVVASAYSRPELIGGEILAGAPTVGKPTEERLLIAVLEKAVRS</sequence>
<dbReference type="InterPro" id="IPR001789">
    <property type="entry name" value="Sig_transdc_resp-reg_receiver"/>
</dbReference>
<dbReference type="Proteomes" id="UP000094025">
    <property type="component" value="Unassembled WGS sequence"/>
</dbReference>
<proteinExistence type="predicted"/>
<dbReference type="PANTHER" id="PTHR44591">
    <property type="entry name" value="STRESS RESPONSE REGULATOR PROTEIN 1"/>
    <property type="match status" value="1"/>
</dbReference>
<dbReference type="Gene3D" id="3.40.50.2300">
    <property type="match status" value="1"/>
</dbReference>
<dbReference type="STRING" id="1472378.AU381_26175"/>
<evidence type="ECO:0000256" key="3">
    <source>
        <dbReference type="ARBA" id="ARBA00023163"/>
    </source>
</evidence>
<keyword evidence="1 4" id="KW-0597">Phosphoprotein</keyword>
<keyword evidence="3" id="KW-0804">Transcription</keyword>
<evidence type="ECO:0000256" key="4">
    <source>
        <dbReference type="PROSITE-ProRule" id="PRU00169"/>
    </source>
</evidence>
<dbReference type="PROSITE" id="PS50110">
    <property type="entry name" value="RESPONSE_REGULATORY"/>
    <property type="match status" value="1"/>
</dbReference>
<evidence type="ECO:0000256" key="1">
    <source>
        <dbReference type="ARBA" id="ARBA00022553"/>
    </source>
</evidence>
<dbReference type="PANTHER" id="PTHR44591:SF3">
    <property type="entry name" value="RESPONSE REGULATORY DOMAIN-CONTAINING PROTEIN"/>
    <property type="match status" value="1"/>
</dbReference>
<evidence type="ECO:0000259" key="5">
    <source>
        <dbReference type="PROSITE" id="PS50110"/>
    </source>
</evidence>
<gene>
    <name evidence="6" type="ORF">AU381_26175</name>
</gene>
<dbReference type="AlphaFoldDB" id="A0A178XJ34"/>
<keyword evidence="2" id="KW-0805">Transcription regulation</keyword>
<comment type="caution">
    <text evidence="6">The sequence shown here is derived from an EMBL/GenBank/DDBJ whole genome shotgun (WGS) entry which is preliminary data.</text>
</comment>
<dbReference type="GO" id="GO:0000160">
    <property type="term" value="P:phosphorelay signal transduction system"/>
    <property type="evidence" value="ECO:0007669"/>
    <property type="project" value="InterPro"/>
</dbReference>
<evidence type="ECO:0000256" key="2">
    <source>
        <dbReference type="ARBA" id="ARBA00023015"/>
    </source>
</evidence>
<dbReference type="Pfam" id="PF00072">
    <property type="entry name" value="Response_reg"/>
    <property type="match status" value="1"/>
</dbReference>
<name>A0A178XJ34_9HYPH</name>
<feature type="modified residue" description="4-aspartylphosphate" evidence="4">
    <location>
        <position position="54"/>
    </location>
</feature>
<dbReference type="InterPro" id="IPR011006">
    <property type="entry name" value="CheY-like_superfamily"/>
</dbReference>
<dbReference type="SMART" id="SM00448">
    <property type="entry name" value="REC"/>
    <property type="match status" value="1"/>
</dbReference>
<accession>A0A178XJ34</accession>
<dbReference type="SUPFAM" id="SSF52172">
    <property type="entry name" value="CheY-like"/>
    <property type="match status" value="1"/>
</dbReference>
<dbReference type="EMBL" id="LPUX01000067">
    <property type="protein sequence ID" value="OAP35231.1"/>
    <property type="molecule type" value="Genomic_DNA"/>
</dbReference>
<evidence type="ECO:0000313" key="7">
    <source>
        <dbReference type="Proteomes" id="UP000094025"/>
    </source>
</evidence>
<reference evidence="6 7" key="1">
    <citation type="journal article" date="2016" name="Int. J. Syst. Evol. Microbiol.">
        <title>Ensifer glycinis sp. nov., an novel rhizobial species associated with Glycine spp.</title>
        <authorList>
            <person name="Yan H."/>
            <person name="Yan J."/>
            <person name="Sui X.H."/>
            <person name="Wang E.T."/>
            <person name="Chen W.X."/>
            <person name="Zhang X.X."/>
            <person name="Chen W.F."/>
        </authorList>
    </citation>
    <scope>NUCLEOTIDE SEQUENCE [LARGE SCALE GENOMIC DNA]</scope>
    <source>
        <strain evidence="6 7">CCBAU 23380</strain>
    </source>
</reference>
<feature type="domain" description="Response regulatory" evidence="5">
    <location>
        <begin position="4"/>
        <end position="116"/>
    </location>
</feature>
<dbReference type="InterPro" id="IPR050595">
    <property type="entry name" value="Bact_response_regulator"/>
</dbReference>
<dbReference type="RefSeq" id="WP_064244467.1">
    <property type="nucleotide sequence ID" value="NZ_LPUX01000067.1"/>
</dbReference>